<organism evidence="1 2">
    <name type="scientific">Kocuria flava</name>
    <dbReference type="NCBI Taxonomy" id="446860"/>
    <lineage>
        <taxon>Bacteria</taxon>
        <taxon>Bacillati</taxon>
        <taxon>Actinomycetota</taxon>
        <taxon>Actinomycetes</taxon>
        <taxon>Micrococcales</taxon>
        <taxon>Micrococcaceae</taxon>
        <taxon>Kocuria</taxon>
    </lineage>
</organism>
<dbReference type="Proteomes" id="UP000234632">
    <property type="component" value="Unassembled WGS sequence"/>
</dbReference>
<sequence length="114" mass="12901">MSLLTIQEQLSEKQYGLQASGREVMSLKMRYQRACAWALLGAKNESVNELLQVFDHYSDVSPMSNRIRSSHDMLVWAKTDPTLATLRADLLRGKSPAKEWIRLGELIAYSAEDA</sequence>
<accession>A0A2N4T0A2</accession>
<comment type="caution">
    <text evidence="1">The sequence shown here is derived from an EMBL/GenBank/DDBJ whole genome shotgun (WGS) entry which is preliminary data.</text>
</comment>
<dbReference type="EMBL" id="LOMZ01000001">
    <property type="protein sequence ID" value="PLC11667.1"/>
    <property type="molecule type" value="Genomic_DNA"/>
</dbReference>
<dbReference type="AlphaFoldDB" id="A0A2N4T0A2"/>
<gene>
    <name evidence="1" type="ORF">AUQ48_04700</name>
</gene>
<evidence type="ECO:0000313" key="2">
    <source>
        <dbReference type="Proteomes" id="UP000234632"/>
    </source>
</evidence>
<evidence type="ECO:0000313" key="1">
    <source>
        <dbReference type="EMBL" id="PLC11667.1"/>
    </source>
</evidence>
<reference evidence="1 2" key="1">
    <citation type="submission" date="2015-12" db="EMBL/GenBank/DDBJ databases">
        <authorList>
            <person name="Shamseldin A."/>
            <person name="Moawad H."/>
            <person name="Abd El-Rahim W.M."/>
            <person name="Sadowsky M.J."/>
        </authorList>
    </citation>
    <scope>NUCLEOTIDE SEQUENCE [LARGE SCALE GENOMIC DNA]</scope>
    <source>
        <strain evidence="1 2">S43</strain>
    </source>
</reference>
<proteinExistence type="predicted"/>
<name>A0A2N4T0A2_9MICC</name>
<protein>
    <submittedName>
        <fullName evidence="1">Uncharacterized protein</fullName>
    </submittedName>
</protein>